<dbReference type="InterPro" id="IPR001138">
    <property type="entry name" value="Zn2Cys6_DnaBD"/>
</dbReference>
<feature type="transmembrane region" description="Helical" evidence="13">
    <location>
        <begin position="778"/>
        <end position="801"/>
    </location>
</feature>
<reference evidence="15" key="2">
    <citation type="journal article" date="2023" name="IMA Fungus">
        <title>Comparative genomic study of the Penicillium genus elucidates a diverse pangenome and 15 lateral gene transfer events.</title>
        <authorList>
            <person name="Petersen C."/>
            <person name="Sorensen T."/>
            <person name="Nielsen M.R."/>
            <person name="Sondergaard T.E."/>
            <person name="Sorensen J.L."/>
            <person name="Fitzpatrick D.A."/>
            <person name="Frisvad J.C."/>
            <person name="Nielsen K.L."/>
        </authorList>
    </citation>
    <scope>NUCLEOTIDE SEQUENCE</scope>
    <source>
        <strain evidence="15">IBT 26290</strain>
    </source>
</reference>
<evidence type="ECO:0000256" key="9">
    <source>
        <dbReference type="ARBA" id="ARBA00023136"/>
    </source>
</evidence>
<proteinExistence type="inferred from homology"/>
<dbReference type="Gene3D" id="1.20.1250.20">
    <property type="entry name" value="MFS general substrate transporter like domains"/>
    <property type="match status" value="1"/>
</dbReference>
<dbReference type="Proteomes" id="UP001149163">
    <property type="component" value="Unassembled WGS sequence"/>
</dbReference>
<gene>
    <name evidence="15" type="ORF">N7482_004006</name>
</gene>
<dbReference type="InterPro" id="IPR036864">
    <property type="entry name" value="Zn2-C6_fun-type_DNA-bd_sf"/>
</dbReference>
<dbReference type="PANTHER" id="PTHR48022">
    <property type="entry name" value="PLASTIDIC GLUCOSE TRANSPORTER 4"/>
    <property type="match status" value="1"/>
</dbReference>
<feature type="transmembrane region" description="Helical" evidence="13">
    <location>
        <begin position="872"/>
        <end position="900"/>
    </location>
</feature>
<reference evidence="15" key="1">
    <citation type="submission" date="2022-11" db="EMBL/GenBank/DDBJ databases">
        <authorList>
            <person name="Petersen C."/>
        </authorList>
    </citation>
    <scope>NUCLEOTIDE SEQUENCE</scope>
    <source>
        <strain evidence="15">IBT 26290</strain>
    </source>
</reference>
<keyword evidence="10" id="KW-0804">Transcription</keyword>
<feature type="domain" description="Major facilitator superfamily (MFS) profile" evidence="14">
    <location>
        <begin position="500"/>
        <end position="966"/>
    </location>
</feature>
<dbReference type="PANTHER" id="PTHR48022:SF26">
    <property type="entry name" value="MAJOR FACILITATOR SUPERFAMILY (MFS) PROFILE DOMAIN-CONTAINING PROTEIN-RELATED"/>
    <property type="match status" value="1"/>
</dbReference>
<dbReference type="PROSITE" id="PS50850">
    <property type="entry name" value="MFS"/>
    <property type="match status" value="1"/>
</dbReference>
<keyword evidence="6 13" id="KW-1133">Transmembrane helix</keyword>
<organism evidence="15 16">
    <name type="scientific">Penicillium canariense</name>
    <dbReference type="NCBI Taxonomy" id="189055"/>
    <lineage>
        <taxon>Eukaryota</taxon>
        <taxon>Fungi</taxon>
        <taxon>Dikarya</taxon>
        <taxon>Ascomycota</taxon>
        <taxon>Pezizomycotina</taxon>
        <taxon>Eurotiomycetes</taxon>
        <taxon>Eurotiomycetidae</taxon>
        <taxon>Eurotiales</taxon>
        <taxon>Aspergillaceae</taxon>
        <taxon>Penicillium</taxon>
    </lineage>
</organism>
<dbReference type="InterPro" id="IPR020846">
    <property type="entry name" value="MFS_dom"/>
</dbReference>
<dbReference type="PRINTS" id="PR00171">
    <property type="entry name" value="SUGRTRNSPORT"/>
</dbReference>
<dbReference type="AlphaFoldDB" id="A0A9W9I9M9"/>
<dbReference type="InterPro" id="IPR007219">
    <property type="entry name" value="XnlR_reg_dom"/>
</dbReference>
<dbReference type="InterPro" id="IPR050360">
    <property type="entry name" value="MFS_Sugar_Transporters"/>
</dbReference>
<feature type="transmembrane region" description="Helical" evidence="13">
    <location>
        <begin position="944"/>
        <end position="962"/>
    </location>
</feature>
<keyword evidence="9 13" id="KW-0472">Membrane</keyword>
<dbReference type="Pfam" id="PF00083">
    <property type="entry name" value="Sugar_tr"/>
    <property type="match status" value="1"/>
</dbReference>
<evidence type="ECO:0000256" key="6">
    <source>
        <dbReference type="ARBA" id="ARBA00022989"/>
    </source>
</evidence>
<dbReference type="GO" id="GO:0016020">
    <property type="term" value="C:membrane"/>
    <property type="evidence" value="ECO:0007669"/>
    <property type="project" value="UniProtKB-SubCell"/>
</dbReference>
<comment type="subcellular location">
    <subcellularLocation>
        <location evidence="1">Membrane</location>
        <topology evidence="1">Multi-pass membrane protein</topology>
    </subcellularLocation>
</comment>
<keyword evidence="8" id="KW-0238">DNA-binding</keyword>
<dbReference type="Pfam" id="PF00172">
    <property type="entry name" value="Zn_clus"/>
    <property type="match status" value="1"/>
</dbReference>
<dbReference type="Gene3D" id="4.10.240.10">
    <property type="entry name" value="Zn(2)-C6 fungal-type DNA-binding domain"/>
    <property type="match status" value="1"/>
</dbReference>
<feature type="transmembrane region" description="Helical" evidence="13">
    <location>
        <begin position="658"/>
        <end position="683"/>
    </location>
</feature>
<dbReference type="InterPro" id="IPR005828">
    <property type="entry name" value="MFS_sugar_transport-like"/>
</dbReference>
<feature type="transmembrane region" description="Helical" evidence="13">
    <location>
        <begin position="844"/>
        <end position="866"/>
    </location>
</feature>
<name>A0A9W9I9M9_9EURO</name>
<dbReference type="CDD" id="cd00067">
    <property type="entry name" value="GAL4"/>
    <property type="match status" value="1"/>
</dbReference>
<evidence type="ECO:0000256" key="12">
    <source>
        <dbReference type="SAM" id="MobiDB-lite"/>
    </source>
</evidence>
<evidence type="ECO:0000256" key="2">
    <source>
        <dbReference type="ARBA" id="ARBA00010992"/>
    </source>
</evidence>
<dbReference type="EMBL" id="JAPQKN010000002">
    <property type="protein sequence ID" value="KAJ5168412.1"/>
    <property type="molecule type" value="Genomic_DNA"/>
</dbReference>
<evidence type="ECO:0000256" key="13">
    <source>
        <dbReference type="SAM" id="Phobius"/>
    </source>
</evidence>
<accession>A0A9W9I9M9</accession>
<evidence type="ECO:0000256" key="8">
    <source>
        <dbReference type="ARBA" id="ARBA00023125"/>
    </source>
</evidence>
<evidence type="ECO:0000256" key="7">
    <source>
        <dbReference type="ARBA" id="ARBA00023015"/>
    </source>
</evidence>
<dbReference type="SUPFAM" id="SSF103473">
    <property type="entry name" value="MFS general substrate transporter"/>
    <property type="match status" value="1"/>
</dbReference>
<evidence type="ECO:0000256" key="1">
    <source>
        <dbReference type="ARBA" id="ARBA00004141"/>
    </source>
</evidence>
<keyword evidence="11" id="KW-0539">Nucleus</keyword>
<dbReference type="GO" id="GO:0003677">
    <property type="term" value="F:DNA binding"/>
    <property type="evidence" value="ECO:0007669"/>
    <property type="project" value="UniProtKB-KW"/>
</dbReference>
<evidence type="ECO:0000256" key="5">
    <source>
        <dbReference type="ARBA" id="ARBA00022723"/>
    </source>
</evidence>
<evidence type="ECO:0000256" key="4">
    <source>
        <dbReference type="ARBA" id="ARBA00022692"/>
    </source>
</evidence>
<dbReference type="PROSITE" id="PS00217">
    <property type="entry name" value="SUGAR_TRANSPORT_2"/>
    <property type="match status" value="1"/>
</dbReference>
<evidence type="ECO:0000256" key="11">
    <source>
        <dbReference type="ARBA" id="ARBA00023242"/>
    </source>
</evidence>
<keyword evidence="3" id="KW-0813">Transport</keyword>
<dbReference type="CDD" id="cd12148">
    <property type="entry name" value="fungal_TF_MHR"/>
    <property type="match status" value="1"/>
</dbReference>
<dbReference type="GeneID" id="81425307"/>
<dbReference type="GO" id="GO:0005351">
    <property type="term" value="F:carbohydrate:proton symporter activity"/>
    <property type="evidence" value="ECO:0007669"/>
    <property type="project" value="TreeGrafter"/>
</dbReference>
<dbReference type="NCBIfam" id="TIGR00879">
    <property type="entry name" value="SP"/>
    <property type="match status" value="1"/>
</dbReference>
<keyword evidence="7" id="KW-0805">Transcription regulation</keyword>
<feature type="transmembrane region" description="Helical" evidence="13">
    <location>
        <begin position="813"/>
        <end position="837"/>
    </location>
</feature>
<protein>
    <recommendedName>
        <fullName evidence="14">Major facilitator superfamily (MFS) profile domain-containing protein</fullName>
    </recommendedName>
</protein>
<comment type="similarity">
    <text evidence="2">Belongs to the major facilitator superfamily. Sugar transporter (TC 2.A.1.1) family.</text>
</comment>
<dbReference type="RefSeq" id="XP_056544873.1">
    <property type="nucleotide sequence ID" value="XM_056686131.1"/>
</dbReference>
<dbReference type="InterPro" id="IPR005829">
    <property type="entry name" value="Sugar_transporter_CS"/>
</dbReference>
<dbReference type="InterPro" id="IPR003663">
    <property type="entry name" value="Sugar/inositol_transpt"/>
</dbReference>
<sequence length="1034" mass="116048">MSVRQNAARKIACDRRKPTCDFCIKNHFDCEYAAARRPGLRAGYIAKLDRRLIELEQRVWMLEGHSKESAGNDQEVSTPGVSHPDASINAVYSGEKDLPMPNAPSQTALTTPNASSDDNTLARHSFQFDPFSYPVLSELCSIWFKRYHPWFPILHQPSLMDSLQHLKGSETLSQRLAVKAICAVTLTHYESPLVSADEREHWSDRLRESVYFQALQQACLQSVQALLIISNIEYGSGRFEKFWNVIALCKRMSSQLGYGTLVKKHADHINSSASVPPRLHPLSTTIIDREERIRAYWMSEMLDSMSTVGVDWDTGASLPMSNGILPCSDSLWAFPEHIINIWSFGQFRYSSAFSWQTEAQKIDERLTAWREEFVAAVYRLINAEYAEEERAEMDPNIVLTNCVLDIAVVLLFQRMSTIPREIDPSTEPWQYATNRCIYACDNMVFKVGQMTDEELSVSNPHLVFCFFTVARFYIVYAKTVNADVPAGLELVCGEPIPDNLGIYTKPGEVMYDMASAISAEDFICPRWAASPTREPKTFLDFLQLKITHLFCTMLDGYGLEVVLTAANSAAQAWYGYDQGVVSGILISSDFINVFPETKVSSIQGITASCFSFSAYSFPQLIVGRVINGVGNGMTSSTCGIFQAESCPSDRRGKLSVIVVLHNVVFYCAATWLTLACSFLPGGYQWRLPLALQLIPAMFLIGLLSFVPDSPRWLLMRGKTEAGLEAIRRYSGKGLLTDDPRVQSEYHSIIGALRIERESKISFIHILARRDRSSHLKRLLLGCGGQFMQQFGGINALNYYFTIILMNNLGMNELMARILTGCNATSYMISSALCFGLIERCGRRVLMLSGLSFQCFAYVMVAISIALLDKAPYEWGIVAVSFLFFYYAAFGCTWGMVPWVYQAEINSLAMRTVGAAAATATNWLAGFICTQFTPTGIEEIGYKFYIIFAVFNLTFILVVYFLYPETAYRTLEDVDVYFDRDSNHRTIIPIHDKTAKQTMRPLEAIEAEAARVAITEAADAKGSSFQQIDDIDRVV</sequence>
<keyword evidence="5" id="KW-0479">Metal-binding</keyword>
<feature type="compositionally biased region" description="Polar residues" evidence="12">
    <location>
        <begin position="71"/>
        <end position="80"/>
    </location>
</feature>
<dbReference type="InterPro" id="IPR036259">
    <property type="entry name" value="MFS_trans_sf"/>
</dbReference>
<evidence type="ECO:0000313" key="15">
    <source>
        <dbReference type="EMBL" id="KAJ5168412.1"/>
    </source>
</evidence>
<dbReference type="GO" id="GO:0008270">
    <property type="term" value="F:zinc ion binding"/>
    <property type="evidence" value="ECO:0007669"/>
    <property type="project" value="InterPro"/>
</dbReference>
<evidence type="ECO:0000313" key="16">
    <source>
        <dbReference type="Proteomes" id="UP001149163"/>
    </source>
</evidence>
<dbReference type="Pfam" id="PF04082">
    <property type="entry name" value="Fungal_trans"/>
    <property type="match status" value="1"/>
</dbReference>
<evidence type="ECO:0000256" key="3">
    <source>
        <dbReference type="ARBA" id="ARBA00022448"/>
    </source>
</evidence>
<feature type="compositionally biased region" description="Polar residues" evidence="12">
    <location>
        <begin position="103"/>
        <end position="116"/>
    </location>
</feature>
<dbReference type="GO" id="GO:0000981">
    <property type="term" value="F:DNA-binding transcription factor activity, RNA polymerase II-specific"/>
    <property type="evidence" value="ECO:0007669"/>
    <property type="project" value="InterPro"/>
</dbReference>
<evidence type="ECO:0000256" key="10">
    <source>
        <dbReference type="ARBA" id="ARBA00023163"/>
    </source>
</evidence>
<dbReference type="GO" id="GO:0006351">
    <property type="term" value="P:DNA-templated transcription"/>
    <property type="evidence" value="ECO:0007669"/>
    <property type="project" value="InterPro"/>
</dbReference>
<feature type="region of interest" description="Disordered" evidence="12">
    <location>
        <begin position="94"/>
        <end position="116"/>
    </location>
</feature>
<feature type="region of interest" description="Disordered" evidence="12">
    <location>
        <begin position="66"/>
        <end position="85"/>
    </location>
</feature>
<dbReference type="OrthoDB" id="2943660at2759"/>
<feature type="transmembrane region" description="Helical" evidence="13">
    <location>
        <begin position="912"/>
        <end position="932"/>
    </location>
</feature>
<keyword evidence="16" id="KW-1185">Reference proteome</keyword>
<keyword evidence="4 13" id="KW-0812">Transmembrane</keyword>
<feature type="transmembrane region" description="Helical" evidence="13">
    <location>
        <begin position="689"/>
        <end position="706"/>
    </location>
</feature>
<comment type="caution">
    <text evidence="15">The sequence shown here is derived from an EMBL/GenBank/DDBJ whole genome shotgun (WGS) entry which is preliminary data.</text>
</comment>
<evidence type="ECO:0000259" key="14">
    <source>
        <dbReference type="PROSITE" id="PS50850"/>
    </source>
</evidence>